<evidence type="ECO:0000313" key="1">
    <source>
        <dbReference type="EMBL" id="PPS17205.1"/>
    </source>
</evidence>
<sequence>MKLEADDESTVKFSDFTGLHGERMTLGKYSFLPALHPIVNNIIDIYGDVLATTKMNPSIAEIVYIMLCASVKEMSNLQLEQVIRDLILKWRDAIKDALRINFKVDFSMEHMKKIVCAYVGLTEHRKLDIVGLRISKLESELSAEKKEHLEIYDQSK</sequence>
<gene>
    <name evidence="1" type="ORF">GOBAR_AA03353</name>
</gene>
<dbReference type="PANTHER" id="PTHR35021">
    <property type="match status" value="1"/>
</dbReference>
<reference evidence="1 2" key="1">
    <citation type="submission" date="2015-01" db="EMBL/GenBank/DDBJ databases">
        <title>Genome of allotetraploid Gossypium barbadense reveals genomic plasticity and fiber elongation in cotton evolution.</title>
        <authorList>
            <person name="Chen X."/>
            <person name="Liu X."/>
            <person name="Zhao B."/>
            <person name="Zheng H."/>
            <person name="Hu Y."/>
            <person name="Lu G."/>
            <person name="Yang C."/>
            <person name="Chen J."/>
            <person name="Shan C."/>
            <person name="Zhang L."/>
            <person name="Zhou Y."/>
            <person name="Wang L."/>
            <person name="Guo W."/>
            <person name="Bai Y."/>
            <person name="Ruan J."/>
            <person name="Shangguan X."/>
            <person name="Mao Y."/>
            <person name="Jiang J."/>
            <person name="Zhu Y."/>
            <person name="Lei J."/>
            <person name="Kang H."/>
            <person name="Chen S."/>
            <person name="He X."/>
            <person name="Wang R."/>
            <person name="Wang Y."/>
            <person name="Chen J."/>
            <person name="Wang L."/>
            <person name="Yu S."/>
            <person name="Wang B."/>
            <person name="Wei J."/>
            <person name="Song S."/>
            <person name="Lu X."/>
            <person name="Gao Z."/>
            <person name="Gu W."/>
            <person name="Deng X."/>
            <person name="Ma D."/>
            <person name="Wang S."/>
            <person name="Liang W."/>
            <person name="Fang L."/>
            <person name="Cai C."/>
            <person name="Zhu X."/>
            <person name="Zhou B."/>
            <person name="Zhang Y."/>
            <person name="Chen Z."/>
            <person name="Xu S."/>
            <person name="Zhu R."/>
            <person name="Wang S."/>
            <person name="Zhang T."/>
            <person name="Zhao G."/>
        </authorList>
    </citation>
    <scope>NUCLEOTIDE SEQUENCE [LARGE SCALE GENOMIC DNA]</scope>
    <source>
        <strain evidence="2">cv. Xinhai21</strain>
        <tissue evidence="1">Leaf</tissue>
    </source>
</reference>
<protein>
    <submittedName>
        <fullName evidence="1">Uncharacterized protein</fullName>
    </submittedName>
</protein>
<evidence type="ECO:0000313" key="2">
    <source>
        <dbReference type="Proteomes" id="UP000239757"/>
    </source>
</evidence>
<accession>A0A2P5YNN4</accession>
<dbReference type="Proteomes" id="UP000239757">
    <property type="component" value="Unassembled WGS sequence"/>
</dbReference>
<proteinExistence type="predicted"/>
<dbReference type="AlphaFoldDB" id="A0A2P5YNN4"/>
<organism evidence="1 2">
    <name type="scientific">Gossypium barbadense</name>
    <name type="common">Sea Island cotton</name>
    <name type="synonym">Hibiscus barbadensis</name>
    <dbReference type="NCBI Taxonomy" id="3634"/>
    <lineage>
        <taxon>Eukaryota</taxon>
        <taxon>Viridiplantae</taxon>
        <taxon>Streptophyta</taxon>
        <taxon>Embryophyta</taxon>
        <taxon>Tracheophyta</taxon>
        <taxon>Spermatophyta</taxon>
        <taxon>Magnoliopsida</taxon>
        <taxon>eudicotyledons</taxon>
        <taxon>Gunneridae</taxon>
        <taxon>Pentapetalae</taxon>
        <taxon>rosids</taxon>
        <taxon>malvids</taxon>
        <taxon>Malvales</taxon>
        <taxon>Malvaceae</taxon>
        <taxon>Malvoideae</taxon>
        <taxon>Gossypium</taxon>
    </lineage>
</organism>
<dbReference type="OrthoDB" id="992742at2759"/>
<dbReference type="EMBL" id="KZ662947">
    <property type="protein sequence ID" value="PPS17205.1"/>
    <property type="molecule type" value="Genomic_DNA"/>
</dbReference>
<name>A0A2P5YNN4_GOSBA</name>
<dbReference type="PANTHER" id="PTHR35021:SF7">
    <property type="entry name" value="PROTEIN FB17, PUTATIVE-RELATED"/>
    <property type="match status" value="1"/>
</dbReference>